<dbReference type="AlphaFoldDB" id="A0A173MBZ3"/>
<reference evidence="3" key="1">
    <citation type="submission" date="2017-01" db="EMBL/GenBank/DDBJ databases">
        <authorList>
            <person name="Varghese N."/>
            <person name="Submissions S."/>
        </authorList>
    </citation>
    <scope>NUCLEOTIDE SEQUENCE [LARGE SCALE GENOMIC DNA]</scope>
    <source>
        <strain evidence="3">DSM 21054</strain>
    </source>
</reference>
<dbReference type="STRING" id="477680.SAMN05421788_11576"/>
<dbReference type="Proteomes" id="UP000186917">
    <property type="component" value="Unassembled WGS sequence"/>
</dbReference>
<evidence type="ECO:0000313" key="2">
    <source>
        <dbReference type="EMBL" id="SIT34252.1"/>
    </source>
</evidence>
<dbReference type="Gene3D" id="1.20.120.330">
    <property type="entry name" value="Nucleotidyltransferases domain 2"/>
    <property type="match status" value="1"/>
</dbReference>
<name>A0A173MBZ3_9BACT</name>
<dbReference type="KEGG" id="fln:FLA_1089"/>
<dbReference type="SMART" id="SM00748">
    <property type="entry name" value="HEPN"/>
    <property type="match status" value="1"/>
</dbReference>
<protein>
    <submittedName>
        <fullName evidence="2">HEPN domain-containing protein</fullName>
    </submittedName>
</protein>
<dbReference type="EMBL" id="FTOR01000015">
    <property type="protein sequence ID" value="SIT34252.1"/>
    <property type="molecule type" value="Genomic_DNA"/>
</dbReference>
<keyword evidence="3" id="KW-1185">Reference proteome</keyword>
<sequence length="304" mass="35106">MCNDLLHLSKEQILQLSTLIQKIVKLIQPELILCLGYRTTIMQDWSCFWEEVGYLDTEFPTTYDLLILISESEKRPEYELVQLIEQQATALACDITCMVQQFTTFQEGVEKGYRFDTAVYRKAASVYSSGRLLSPVLPLELTIQEIKNKIEAHWGQCSTTAKRFLKAATDCQRDNWPEQAVFNLHQSAQHSCMAMLRVLTGYRSTSHNLSRLLALIENCSYQPSTIFPCFTKEEKELFNLLNRAYSEARYKEDYTIPAEKVAILMGRVKELLNTAEQLYLQKVQELDKQLALTFPIQVNYEKAP</sequence>
<organism evidence="2 3">
    <name type="scientific">Filimonas lacunae</name>
    <dbReference type="NCBI Taxonomy" id="477680"/>
    <lineage>
        <taxon>Bacteria</taxon>
        <taxon>Pseudomonadati</taxon>
        <taxon>Bacteroidota</taxon>
        <taxon>Chitinophagia</taxon>
        <taxon>Chitinophagales</taxon>
        <taxon>Chitinophagaceae</taxon>
        <taxon>Filimonas</taxon>
    </lineage>
</organism>
<accession>A0A173MBZ3</accession>
<dbReference type="PROSITE" id="PS50910">
    <property type="entry name" value="HEPN"/>
    <property type="match status" value="1"/>
</dbReference>
<evidence type="ECO:0000313" key="3">
    <source>
        <dbReference type="Proteomes" id="UP000186917"/>
    </source>
</evidence>
<proteinExistence type="predicted"/>
<dbReference type="InterPro" id="IPR007842">
    <property type="entry name" value="HEPN_dom"/>
</dbReference>
<dbReference type="Pfam" id="PF05168">
    <property type="entry name" value="HEPN"/>
    <property type="match status" value="1"/>
</dbReference>
<evidence type="ECO:0000259" key="1">
    <source>
        <dbReference type="PROSITE" id="PS50910"/>
    </source>
</evidence>
<gene>
    <name evidence="2" type="ORF">SAMN05421788_11576</name>
</gene>
<dbReference type="SUPFAM" id="SSF81593">
    <property type="entry name" value="Nucleotidyltransferase substrate binding subunit/domain"/>
    <property type="match status" value="1"/>
</dbReference>
<feature type="domain" description="HEPN" evidence="1">
    <location>
        <begin position="158"/>
        <end position="278"/>
    </location>
</feature>